<proteinExistence type="predicted"/>
<evidence type="ECO:0000313" key="4">
    <source>
        <dbReference type="EMBL" id="MEX0406261.1"/>
    </source>
</evidence>
<comment type="caution">
    <text evidence="4">The sequence shown here is derived from an EMBL/GenBank/DDBJ whole genome shotgun (WGS) entry which is preliminary data.</text>
</comment>
<dbReference type="EMBL" id="JBDPGJ010000002">
    <property type="protein sequence ID" value="MEX0406261.1"/>
    <property type="molecule type" value="Genomic_DNA"/>
</dbReference>
<evidence type="ECO:0000256" key="2">
    <source>
        <dbReference type="SAM" id="SignalP"/>
    </source>
</evidence>
<keyword evidence="2" id="KW-0732">Signal</keyword>
<feature type="compositionally biased region" description="Acidic residues" evidence="1">
    <location>
        <begin position="72"/>
        <end position="82"/>
    </location>
</feature>
<keyword evidence="5" id="KW-1185">Reference proteome</keyword>
<protein>
    <submittedName>
        <fullName evidence="4">Extensin family protein</fullName>
    </submittedName>
</protein>
<dbReference type="Proteomes" id="UP001556692">
    <property type="component" value="Unassembled WGS sequence"/>
</dbReference>
<dbReference type="RefSeq" id="WP_367954121.1">
    <property type="nucleotide sequence ID" value="NZ_JBDPGJ010000002.1"/>
</dbReference>
<sequence>MRTFILFPALLALLASADLPETAPAPPDNPRAPEASSSQPETAGEAASGNTDNAIGDLSTEDAPADGAPEADGGDDAEDAAEAPDPASAPDRPPEPVDEAVIARCETELRALGAVFERRDTIDGDGACGVYRPYNLREAAPGVTVKPETEMTCASALATVRWVRNEVLPATRALGMGVELSEITHASTYVCRNRNNRPDAKISEHARGSAIDISGFGFDGHDPIPVVPRVGVGTIEEAFQRAVRAGACMHFTTVLGPGSDENHDDHLHFDLAERSSGYRLCQ</sequence>
<organism evidence="4 5">
    <name type="scientific">Aquibium pacificus</name>
    <dbReference type="NCBI Taxonomy" id="3153579"/>
    <lineage>
        <taxon>Bacteria</taxon>
        <taxon>Pseudomonadati</taxon>
        <taxon>Pseudomonadota</taxon>
        <taxon>Alphaproteobacteria</taxon>
        <taxon>Hyphomicrobiales</taxon>
        <taxon>Phyllobacteriaceae</taxon>
        <taxon>Aquibium</taxon>
    </lineage>
</organism>
<feature type="chain" id="PRO_5047419146" evidence="2">
    <location>
        <begin position="18"/>
        <end position="282"/>
    </location>
</feature>
<feature type="region of interest" description="Disordered" evidence="1">
    <location>
        <begin position="20"/>
        <end position="96"/>
    </location>
</feature>
<accession>A0ABV3SK46</accession>
<feature type="signal peptide" evidence="2">
    <location>
        <begin position="1"/>
        <end position="17"/>
    </location>
</feature>
<reference evidence="4 5" key="1">
    <citation type="submission" date="2024-05" db="EMBL/GenBank/DDBJ databases">
        <authorList>
            <person name="Jiang F."/>
        </authorList>
    </citation>
    <scope>NUCLEOTIDE SEQUENCE [LARGE SCALE GENOMIC DNA]</scope>
    <source>
        <strain evidence="4 5">LZ166</strain>
    </source>
</reference>
<evidence type="ECO:0000256" key="1">
    <source>
        <dbReference type="SAM" id="MobiDB-lite"/>
    </source>
</evidence>
<dbReference type="InterPro" id="IPR009683">
    <property type="entry name" value="Extensin-like_C"/>
</dbReference>
<evidence type="ECO:0000259" key="3">
    <source>
        <dbReference type="Pfam" id="PF06904"/>
    </source>
</evidence>
<feature type="domain" description="Extensin-like C-terminal" evidence="3">
    <location>
        <begin position="104"/>
        <end position="282"/>
    </location>
</feature>
<gene>
    <name evidence="4" type="ORF">ABGN05_11340</name>
</gene>
<name>A0ABV3SK46_9HYPH</name>
<dbReference type="Pfam" id="PF06904">
    <property type="entry name" value="Extensin-like_C"/>
    <property type="match status" value="1"/>
</dbReference>
<evidence type="ECO:0000313" key="5">
    <source>
        <dbReference type="Proteomes" id="UP001556692"/>
    </source>
</evidence>